<dbReference type="SMART" id="SM00304">
    <property type="entry name" value="HAMP"/>
    <property type="match status" value="1"/>
</dbReference>
<dbReference type="EMBL" id="UINC01117115">
    <property type="protein sequence ID" value="SVC89317.1"/>
    <property type="molecule type" value="Genomic_DNA"/>
</dbReference>
<feature type="transmembrane region" description="Helical" evidence="1">
    <location>
        <begin position="160"/>
        <end position="182"/>
    </location>
</feature>
<dbReference type="PROSITE" id="PS50885">
    <property type="entry name" value="HAMP"/>
    <property type="match status" value="1"/>
</dbReference>
<dbReference type="AlphaFoldDB" id="A0A382QWH5"/>
<accession>A0A382QWH5</accession>
<dbReference type="GO" id="GO:0016020">
    <property type="term" value="C:membrane"/>
    <property type="evidence" value="ECO:0007669"/>
    <property type="project" value="InterPro"/>
</dbReference>
<gene>
    <name evidence="3" type="ORF">METZ01_LOCUS342171</name>
</gene>
<protein>
    <recommendedName>
        <fullName evidence="2">HAMP domain-containing protein</fullName>
    </recommendedName>
</protein>
<evidence type="ECO:0000259" key="2">
    <source>
        <dbReference type="PROSITE" id="PS50885"/>
    </source>
</evidence>
<dbReference type="PANTHER" id="PTHR32089">
    <property type="entry name" value="METHYL-ACCEPTING CHEMOTAXIS PROTEIN MCPB"/>
    <property type="match status" value="1"/>
</dbReference>
<reference evidence="3" key="1">
    <citation type="submission" date="2018-05" db="EMBL/GenBank/DDBJ databases">
        <authorList>
            <person name="Lanie J.A."/>
            <person name="Ng W.-L."/>
            <person name="Kazmierczak K.M."/>
            <person name="Andrzejewski T.M."/>
            <person name="Davidsen T.M."/>
            <person name="Wayne K.J."/>
            <person name="Tettelin H."/>
            <person name="Glass J.I."/>
            <person name="Rusch D."/>
            <person name="Podicherti R."/>
            <person name="Tsui H.-C.T."/>
            <person name="Winkler M.E."/>
        </authorList>
    </citation>
    <scope>NUCLEOTIDE SEQUENCE</scope>
</reference>
<name>A0A382QWH5_9ZZZZ</name>
<dbReference type="Pfam" id="PF00672">
    <property type="entry name" value="HAMP"/>
    <property type="match status" value="1"/>
</dbReference>
<dbReference type="CDD" id="cd06225">
    <property type="entry name" value="HAMP"/>
    <property type="match status" value="1"/>
</dbReference>
<dbReference type="SUPFAM" id="SSF158472">
    <property type="entry name" value="HAMP domain-like"/>
    <property type="match status" value="1"/>
</dbReference>
<evidence type="ECO:0000313" key="3">
    <source>
        <dbReference type="EMBL" id="SVC89317.1"/>
    </source>
</evidence>
<evidence type="ECO:0000256" key="1">
    <source>
        <dbReference type="SAM" id="Phobius"/>
    </source>
</evidence>
<feature type="transmembrane region" description="Helical" evidence="1">
    <location>
        <begin position="12"/>
        <end position="36"/>
    </location>
</feature>
<sequence>MNSGVKFKHSLVFKIVGTTFIVYSLVTIIITFYQMYNEFTLTQKRIKNDINIASTTIKTTLIEAMWNVDNELIDVTLSGLVKNPSILGSIVYDSESVLIGKSSSEEVIVENFDLKQINNPFNLNEPTSFNFELIKDKENIGSFVVYSSENLIWDSIKSRYRIIIINKVIEISVLMIVLFFLCRKMLKPLNIILTSVNEISKGNLDTVVVYQSNDEFGRVADSFNKMTQELANIIKTIATVSYNISNATQDMESGNKDISARTHQQSSSLE</sequence>
<dbReference type="Gene3D" id="6.10.340.10">
    <property type="match status" value="1"/>
</dbReference>
<keyword evidence="1" id="KW-1133">Transmembrane helix</keyword>
<keyword evidence="1" id="KW-0812">Transmembrane</keyword>
<dbReference type="PANTHER" id="PTHR32089:SF112">
    <property type="entry name" value="LYSOZYME-LIKE PROTEIN-RELATED"/>
    <property type="match status" value="1"/>
</dbReference>
<proteinExistence type="predicted"/>
<organism evidence="3">
    <name type="scientific">marine metagenome</name>
    <dbReference type="NCBI Taxonomy" id="408172"/>
    <lineage>
        <taxon>unclassified sequences</taxon>
        <taxon>metagenomes</taxon>
        <taxon>ecological metagenomes</taxon>
    </lineage>
</organism>
<feature type="domain" description="HAMP" evidence="2">
    <location>
        <begin position="183"/>
        <end position="235"/>
    </location>
</feature>
<feature type="non-terminal residue" evidence="3">
    <location>
        <position position="270"/>
    </location>
</feature>
<dbReference type="GO" id="GO:0007165">
    <property type="term" value="P:signal transduction"/>
    <property type="evidence" value="ECO:0007669"/>
    <property type="project" value="InterPro"/>
</dbReference>
<keyword evidence="1" id="KW-0472">Membrane</keyword>
<dbReference type="InterPro" id="IPR003660">
    <property type="entry name" value="HAMP_dom"/>
</dbReference>